<proteinExistence type="predicted"/>
<dbReference type="SUPFAM" id="SSF57756">
    <property type="entry name" value="Retrovirus zinc finger-like domains"/>
    <property type="match status" value="1"/>
</dbReference>
<keyword evidence="5" id="KW-1185">Reference proteome</keyword>
<keyword evidence="1" id="KW-0863">Zinc-finger</keyword>
<keyword evidence="1" id="KW-0479">Metal-binding</keyword>
<dbReference type="AlphaFoldDB" id="A0AAD8TD82"/>
<feature type="chain" id="PRO_5042204922" description="CCHC-type domain-containing protein" evidence="2">
    <location>
        <begin position="24"/>
        <end position="196"/>
    </location>
</feature>
<evidence type="ECO:0000259" key="3">
    <source>
        <dbReference type="PROSITE" id="PS50158"/>
    </source>
</evidence>
<protein>
    <recommendedName>
        <fullName evidence="3">CCHC-type domain-containing protein</fullName>
    </recommendedName>
</protein>
<dbReference type="PROSITE" id="PS50158">
    <property type="entry name" value="ZF_CCHC"/>
    <property type="match status" value="1"/>
</dbReference>
<evidence type="ECO:0000256" key="1">
    <source>
        <dbReference type="PROSITE-ProRule" id="PRU00047"/>
    </source>
</evidence>
<evidence type="ECO:0000313" key="4">
    <source>
        <dbReference type="EMBL" id="KAK1679752.1"/>
    </source>
</evidence>
<dbReference type="Proteomes" id="UP001231189">
    <property type="component" value="Unassembled WGS sequence"/>
</dbReference>
<keyword evidence="1" id="KW-0862">Zinc</keyword>
<dbReference type="Gene3D" id="4.10.60.10">
    <property type="entry name" value="Zinc finger, CCHC-type"/>
    <property type="match status" value="1"/>
</dbReference>
<gene>
    <name evidence="4" type="ORF">QYE76_040600</name>
</gene>
<organism evidence="4 5">
    <name type="scientific">Lolium multiflorum</name>
    <name type="common">Italian ryegrass</name>
    <name type="synonym">Lolium perenne subsp. multiflorum</name>
    <dbReference type="NCBI Taxonomy" id="4521"/>
    <lineage>
        <taxon>Eukaryota</taxon>
        <taxon>Viridiplantae</taxon>
        <taxon>Streptophyta</taxon>
        <taxon>Embryophyta</taxon>
        <taxon>Tracheophyta</taxon>
        <taxon>Spermatophyta</taxon>
        <taxon>Magnoliopsida</taxon>
        <taxon>Liliopsida</taxon>
        <taxon>Poales</taxon>
        <taxon>Poaceae</taxon>
        <taxon>BOP clade</taxon>
        <taxon>Pooideae</taxon>
        <taxon>Poodae</taxon>
        <taxon>Poeae</taxon>
        <taxon>Poeae Chloroplast Group 2 (Poeae type)</taxon>
        <taxon>Loliodinae</taxon>
        <taxon>Loliinae</taxon>
        <taxon>Lolium</taxon>
    </lineage>
</organism>
<dbReference type="GO" id="GO:0008270">
    <property type="term" value="F:zinc ion binding"/>
    <property type="evidence" value="ECO:0007669"/>
    <property type="project" value="UniProtKB-KW"/>
</dbReference>
<evidence type="ECO:0000313" key="5">
    <source>
        <dbReference type="Proteomes" id="UP001231189"/>
    </source>
</evidence>
<accession>A0AAD8TD82</accession>
<feature type="signal peptide" evidence="2">
    <location>
        <begin position="1"/>
        <end position="23"/>
    </location>
</feature>
<sequence>MRPRLVEFTLGAWAALFWHGAVGNMVLGYPEENVREFAGLSRRAAEEVNTEYKRKKRFMRGLNPQFKVLLRATEFQELVDAAITLEDDFKQLEEEKRKKARFEPKKFISNKPNTSLSFKPRYNNYNNNQKKFPRDQYVAQIVCCIYGMKGHISKDCRRPKVICFGCRQEGHILKDCLNRKNGGVLSPEFDRIGVGP</sequence>
<dbReference type="SMART" id="SM00343">
    <property type="entry name" value="ZnF_C2HC"/>
    <property type="match status" value="2"/>
</dbReference>
<dbReference type="GO" id="GO:0003676">
    <property type="term" value="F:nucleic acid binding"/>
    <property type="evidence" value="ECO:0007669"/>
    <property type="project" value="InterPro"/>
</dbReference>
<dbReference type="EMBL" id="JAUUTY010000002">
    <property type="protein sequence ID" value="KAK1679752.1"/>
    <property type="molecule type" value="Genomic_DNA"/>
</dbReference>
<feature type="domain" description="CCHC-type" evidence="3">
    <location>
        <begin position="163"/>
        <end position="176"/>
    </location>
</feature>
<dbReference type="InterPro" id="IPR001878">
    <property type="entry name" value="Znf_CCHC"/>
</dbReference>
<evidence type="ECO:0000256" key="2">
    <source>
        <dbReference type="SAM" id="SignalP"/>
    </source>
</evidence>
<keyword evidence="2" id="KW-0732">Signal</keyword>
<name>A0AAD8TD82_LOLMU</name>
<dbReference type="InterPro" id="IPR036875">
    <property type="entry name" value="Znf_CCHC_sf"/>
</dbReference>
<reference evidence="4" key="1">
    <citation type="submission" date="2023-07" db="EMBL/GenBank/DDBJ databases">
        <title>A chromosome-level genome assembly of Lolium multiflorum.</title>
        <authorList>
            <person name="Chen Y."/>
            <person name="Copetti D."/>
            <person name="Kolliker R."/>
            <person name="Studer B."/>
        </authorList>
    </citation>
    <scope>NUCLEOTIDE SEQUENCE</scope>
    <source>
        <strain evidence="4">02402/16</strain>
        <tissue evidence="4">Leaf</tissue>
    </source>
</reference>
<comment type="caution">
    <text evidence="4">The sequence shown here is derived from an EMBL/GenBank/DDBJ whole genome shotgun (WGS) entry which is preliminary data.</text>
</comment>